<proteinExistence type="predicted"/>
<reference evidence="3" key="1">
    <citation type="journal article" date="2015" name="Nature">
        <title>Complex archaea that bridge the gap between prokaryotes and eukaryotes.</title>
        <authorList>
            <person name="Spang A."/>
            <person name="Saw J.H."/>
            <person name="Jorgensen S.L."/>
            <person name="Zaremba-Niedzwiedzka K."/>
            <person name="Martijn J."/>
            <person name="Lind A.E."/>
            <person name="van Eijk R."/>
            <person name="Schleper C."/>
            <person name="Guy L."/>
            <person name="Ettema T.J."/>
        </authorList>
    </citation>
    <scope>NUCLEOTIDE SEQUENCE</scope>
</reference>
<dbReference type="EMBL" id="LAZR01000088">
    <property type="protein sequence ID" value="KKN93154.1"/>
    <property type="molecule type" value="Genomic_DNA"/>
</dbReference>
<name>A0A0F9UNB7_9ZZZZ</name>
<dbReference type="SUPFAM" id="SSF46689">
    <property type="entry name" value="Homeodomain-like"/>
    <property type="match status" value="1"/>
</dbReference>
<dbReference type="PROSITE" id="PS50977">
    <property type="entry name" value="HTH_TETR_2"/>
    <property type="match status" value="1"/>
</dbReference>
<dbReference type="AlphaFoldDB" id="A0A0F9UNB7"/>
<dbReference type="InterPro" id="IPR001647">
    <property type="entry name" value="HTH_TetR"/>
</dbReference>
<dbReference type="Pfam" id="PF13972">
    <property type="entry name" value="TetR"/>
    <property type="match status" value="1"/>
</dbReference>
<gene>
    <name evidence="3" type="ORF">LCGC14_0200190</name>
</gene>
<dbReference type="InterPro" id="IPR050109">
    <property type="entry name" value="HTH-type_TetR-like_transc_reg"/>
</dbReference>
<keyword evidence="1" id="KW-0238">DNA-binding</keyword>
<evidence type="ECO:0000313" key="3">
    <source>
        <dbReference type="EMBL" id="KKN93154.1"/>
    </source>
</evidence>
<dbReference type="Gene3D" id="1.10.357.10">
    <property type="entry name" value="Tetracycline Repressor, domain 2"/>
    <property type="match status" value="1"/>
</dbReference>
<dbReference type="PANTHER" id="PTHR30055">
    <property type="entry name" value="HTH-TYPE TRANSCRIPTIONAL REGULATOR RUTR"/>
    <property type="match status" value="1"/>
</dbReference>
<dbReference type="Pfam" id="PF00440">
    <property type="entry name" value="TetR_N"/>
    <property type="match status" value="1"/>
</dbReference>
<evidence type="ECO:0000259" key="2">
    <source>
        <dbReference type="PROSITE" id="PS50977"/>
    </source>
</evidence>
<dbReference type="InterPro" id="IPR009057">
    <property type="entry name" value="Homeodomain-like_sf"/>
</dbReference>
<dbReference type="GO" id="GO:0000976">
    <property type="term" value="F:transcription cis-regulatory region binding"/>
    <property type="evidence" value="ECO:0007669"/>
    <property type="project" value="TreeGrafter"/>
</dbReference>
<dbReference type="InterPro" id="IPR025722">
    <property type="entry name" value="TetR"/>
</dbReference>
<comment type="caution">
    <text evidence="3">The sequence shown here is derived from an EMBL/GenBank/DDBJ whole genome shotgun (WGS) entry which is preliminary data.</text>
</comment>
<evidence type="ECO:0000256" key="1">
    <source>
        <dbReference type="ARBA" id="ARBA00023125"/>
    </source>
</evidence>
<dbReference type="GO" id="GO:0003700">
    <property type="term" value="F:DNA-binding transcription factor activity"/>
    <property type="evidence" value="ECO:0007669"/>
    <property type="project" value="TreeGrafter"/>
</dbReference>
<dbReference type="PRINTS" id="PR00455">
    <property type="entry name" value="HTHTETR"/>
</dbReference>
<dbReference type="PANTHER" id="PTHR30055:SF223">
    <property type="entry name" value="HTH-TYPE TRANSCRIPTIONAL REGULATOR UIDR"/>
    <property type="match status" value="1"/>
</dbReference>
<feature type="domain" description="HTH tetR-type" evidence="2">
    <location>
        <begin position="1"/>
        <end position="61"/>
    </location>
</feature>
<sequence length="219" mass="24862">MKTRDRILQASLQLFNEQGERAVTTNHIAAHLGMSPGNLYYHFRNKQQIIAELVAQYEAEVEAYLQVPQGRALNLQDKANYLESISQGLWQYRFLLRDLEHLVSADPDMAERYRQFSRRCVRSGQAIYQGLIDAGFLCAQRANPEVLALNSWLLMNSWVSFLCTTVLEADQTELTPALLRRGVYQVLAQEVGLLTDQARPAIEALLAEYYLPLEGVSAN</sequence>
<accession>A0A0F9UNB7</accession>
<organism evidence="3">
    <name type="scientific">marine sediment metagenome</name>
    <dbReference type="NCBI Taxonomy" id="412755"/>
    <lineage>
        <taxon>unclassified sequences</taxon>
        <taxon>metagenomes</taxon>
        <taxon>ecological metagenomes</taxon>
    </lineage>
</organism>
<protein>
    <recommendedName>
        <fullName evidence="2">HTH tetR-type domain-containing protein</fullName>
    </recommendedName>
</protein>